<evidence type="ECO:0000259" key="1">
    <source>
        <dbReference type="Pfam" id="PF02317"/>
    </source>
</evidence>
<feature type="domain" description="Opine dehydrogenase" evidence="1">
    <location>
        <begin position="183"/>
        <end position="328"/>
    </location>
</feature>
<dbReference type="Gene3D" id="1.10.1040.10">
    <property type="entry name" value="N-(1-d-carboxylethyl)-l-norvaline Dehydrogenase, domain 2"/>
    <property type="match status" value="1"/>
</dbReference>
<sequence length="366" mass="40364">MKQLSFAVIGAGNGGQAIAGHLALKGYKVNLYNRTYQKLLPIIEKGGIELEGEVEGFGKLNVITDDMEKAIKDVDIVLVVVPASAHYKIAEDMLPYLRDGQIIVLNPGRTGGALEFHNVTRKREDLDVVIAETDTFIYACRSSMGRAKIYKIKEVVSVAAIPKEKTEIVVETLNTAFSQFIPAQNVLETSLNNFGAVFHPTPTLLNAARIETTKGNFEYYREGISPSVAKILEKIDNERMMVAKALGVNTISAKRWLKESYNAEGENLYEAIQNTKAYVGLLAPQTLDCRYIFEDVPMSLVPMSSIGKEIGIKTPTIDAVIHLASVMHGKDYWKVGRTAEKLGIQGMTVEEIIELVEGKRKEVTIA</sequence>
<dbReference type="GO" id="GO:0016491">
    <property type="term" value="F:oxidoreductase activity"/>
    <property type="evidence" value="ECO:0007669"/>
    <property type="project" value="InterPro"/>
</dbReference>
<dbReference type="InterPro" id="IPR036291">
    <property type="entry name" value="NAD(P)-bd_dom_sf"/>
</dbReference>
<evidence type="ECO:0000313" key="4">
    <source>
        <dbReference type="Proteomes" id="UP000183404"/>
    </source>
</evidence>
<protein>
    <submittedName>
        <fullName evidence="3">Opine dehydrogenase</fullName>
    </submittedName>
</protein>
<evidence type="ECO:0000313" key="3">
    <source>
        <dbReference type="EMBL" id="SDG59675.1"/>
    </source>
</evidence>
<dbReference type="AlphaFoldDB" id="A0A1I2DIN3"/>
<dbReference type="InterPro" id="IPR013328">
    <property type="entry name" value="6PGD_dom2"/>
</dbReference>
<reference evidence="3 4" key="1">
    <citation type="submission" date="2016-10" db="EMBL/GenBank/DDBJ databases">
        <authorList>
            <person name="de Groot N.N."/>
        </authorList>
    </citation>
    <scope>NUCLEOTIDE SEQUENCE [LARGE SCALE GENOMIC DNA]</scope>
    <source>
        <strain evidence="3 4">DSM 569</strain>
    </source>
</reference>
<dbReference type="Pfam" id="PF02317">
    <property type="entry name" value="Octopine_DH"/>
    <property type="match status" value="1"/>
</dbReference>
<name>A0A1I2DIN3_THETY</name>
<evidence type="ECO:0000259" key="2">
    <source>
        <dbReference type="Pfam" id="PF03446"/>
    </source>
</evidence>
<dbReference type="SUPFAM" id="SSF51735">
    <property type="entry name" value="NAD(P)-binding Rossmann-fold domains"/>
    <property type="match status" value="1"/>
</dbReference>
<gene>
    <name evidence="3" type="ORF">SAMN04244560_02616</name>
</gene>
<proteinExistence type="predicted"/>
<dbReference type="InterPro" id="IPR003421">
    <property type="entry name" value="Opine_DH"/>
</dbReference>
<dbReference type="GO" id="GO:0050661">
    <property type="term" value="F:NADP binding"/>
    <property type="evidence" value="ECO:0007669"/>
    <property type="project" value="InterPro"/>
</dbReference>
<dbReference type="EMBL" id="FNBS01000095">
    <property type="protein sequence ID" value="SDG59675.1"/>
    <property type="molecule type" value="Genomic_DNA"/>
</dbReference>
<dbReference type="SUPFAM" id="SSF48179">
    <property type="entry name" value="6-phosphogluconate dehydrogenase C-terminal domain-like"/>
    <property type="match status" value="1"/>
</dbReference>
<dbReference type="Gene3D" id="3.40.50.720">
    <property type="entry name" value="NAD(P)-binding Rossmann-like Domain"/>
    <property type="match status" value="1"/>
</dbReference>
<dbReference type="Proteomes" id="UP000183404">
    <property type="component" value="Unassembled WGS sequence"/>
</dbReference>
<dbReference type="Pfam" id="PF03446">
    <property type="entry name" value="NAD_binding_2"/>
    <property type="match status" value="1"/>
</dbReference>
<dbReference type="InterPro" id="IPR008927">
    <property type="entry name" value="6-PGluconate_DH-like_C_sf"/>
</dbReference>
<dbReference type="PANTHER" id="PTHR38015">
    <property type="entry name" value="BLR6086 PROTEIN"/>
    <property type="match status" value="1"/>
</dbReference>
<accession>A0A1I2DIN3</accession>
<organism evidence="3 4">
    <name type="scientific">Thermoanaerobacter thermohydrosulfuricus</name>
    <name type="common">Clostridium thermohydrosulfuricum</name>
    <dbReference type="NCBI Taxonomy" id="1516"/>
    <lineage>
        <taxon>Bacteria</taxon>
        <taxon>Bacillati</taxon>
        <taxon>Bacillota</taxon>
        <taxon>Clostridia</taxon>
        <taxon>Thermoanaerobacterales</taxon>
        <taxon>Thermoanaerobacteraceae</taxon>
        <taxon>Thermoanaerobacter</taxon>
    </lineage>
</organism>
<dbReference type="InterPro" id="IPR051729">
    <property type="entry name" value="Opine/Lysopine_DH"/>
</dbReference>
<dbReference type="RefSeq" id="WP_003869546.1">
    <property type="nucleotide sequence ID" value="NZ_FNBS01000095.1"/>
</dbReference>
<dbReference type="InterPro" id="IPR006115">
    <property type="entry name" value="6PGDH_NADP-bd"/>
</dbReference>
<feature type="domain" description="6-phosphogluconate dehydrogenase NADP-binding" evidence="2">
    <location>
        <begin position="6"/>
        <end position="104"/>
    </location>
</feature>
<dbReference type="PANTHER" id="PTHR38015:SF1">
    <property type="entry name" value="OPINE DEHYDROGENASE DOMAIN-CONTAINING PROTEIN"/>
    <property type="match status" value="1"/>
</dbReference>